<evidence type="ECO:0000313" key="6">
    <source>
        <dbReference type="Proteomes" id="UP000291422"/>
    </source>
</evidence>
<comment type="similarity">
    <text evidence="1">Belongs to the Gfa family.</text>
</comment>
<evidence type="ECO:0000256" key="3">
    <source>
        <dbReference type="ARBA" id="ARBA00022833"/>
    </source>
</evidence>
<dbReference type="GO" id="GO:0016846">
    <property type="term" value="F:carbon-sulfur lyase activity"/>
    <property type="evidence" value="ECO:0007669"/>
    <property type="project" value="InterPro"/>
</dbReference>
<keyword evidence="2" id="KW-0479">Metal-binding</keyword>
<evidence type="ECO:0000313" key="5">
    <source>
        <dbReference type="EMBL" id="RYN84669.1"/>
    </source>
</evidence>
<dbReference type="Gene3D" id="1.10.510.10">
    <property type="entry name" value="Transferase(Phosphotransferase) domain 1"/>
    <property type="match status" value="1"/>
</dbReference>
<evidence type="ECO:0000259" key="4">
    <source>
        <dbReference type="Pfam" id="PF04828"/>
    </source>
</evidence>
<comment type="caution">
    <text evidence="5">The sequence shown here is derived from an EMBL/GenBank/DDBJ whole genome shotgun (WGS) entry which is preliminary data.</text>
</comment>
<evidence type="ECO:0000256" key="1">
    <source>
        <dbReference type="ARBA" id="ARBA00005495"/>
    </source>
</evidence>
<name>A0A4Q4NWK2_ALTAL</name>
<proteinExistence type="inferred from homology"/>
<organism evidence="5 6">
    <name type="scientific">Alternaria alternata</name>
    <name type="common">Alternaria rot fungus</name>
    <name type="synonym">Torula alternata</name>
    <dbReference type="NCBI Taxonomy" id="5599"/>
    <lineage>
        <taxon>Eukaryota</taxon>
        <taxon>Fungi</taxon>
        <taxon>Dikarya</taxon>
        <taxon>Ascomycota</taxon>
        <taxon>Pezizomycotina</taxon>
        <taxon>Dothideomycetes</taxon>
        <taxon>Pleosporomycetidae</taxon>
        <taxon>Pleosporales</taxon>
        <taxon>Pleosporineae</taxon>
        <taxon>Pleosporaceae</taxon>
        <taxon>Alternaria</taxon>
        <taxon>Alternaria sect. Alternaria</taxon>
        <taxon>Alternaria alternata complex</taxon>
    </lineage>
</organism>
<feature type="domain" description="CENP-V/GFA" evidence="4">
    <location>
        <begin position="134"/>
        <end position="237"/>
    </location>
</feature>
<dbReference type="InterPro" id="IPR006913">
    <property type="entry name" value="CENP-V/GFA"/>
</dbReference>
<evidence type="ECO:0000256" key="2">
    <source>
        <dbReference type="ARBA" id="ARBA00022723"/>
    </source>
</evidence>
<protein>
    <recommendedName>
        <fullName evidence="4">CENP-V/GFA domain-containing protein</fullName>
    </recommendedName>
</protein>
<dbReference type="SUPFAM" id="SSF56112">
    <property type="entry name" value="Protein kinase-like (PK-like)"/>
    <property type="match status" value="1"/>
</dbReference>
<dbReference type="Proteomes" id="UP000291422">
    <property type="component" value="Unassembled WGS sequence"/>
</dbReference>
<dbReference type="InterPro" id="IPR011057">
    <property type="entry name" value="Mss4-like_sf"/>
</dbReference>
<dbReference type="VEuPathDB" id="FungiDB:CC77DRAFT_1047233"/>
<dbReference type="VEuPathDB" id="FungiDB:CC77DRAFT_539386"/>
<dbReference type="InterPro" id="IPR011009">
    <property type="entry name" value="Kinase-like_dom_sf"/>
</dbReference>
<sequence>MFCAFRDPEKNLGVVTGTLGNVDVGNRQLIKLGGMGYVLDTQDGGASPWICALNGDGVDLKSYEEMTPGRGQEAKELPADWPRPSTLPELKAKEEDSVPIRCKCGGVDLLLRRGEYQDTSEEDLPSCVEPASRKLKASFCACNSCRLQSGSDIFYWTFTETKYLSFGKDDSKAFPKDIFDLKHLIDTKDPAIGTMKYYTSSPDVCRYFCGTCSAVVFYASGNRPQIVDVAVGLLDSKYGARVENMLSWPFGKTMSFQEDGDVSPLNPFYVQLYNHILYYCITNMKSRSGTPSQKPPTRSLLVSAPKPPGQLFRVVKPLSKTASSSIVYLCLPRALPPPFEPSKEIDYDLQDRMADVHDAFQTVRGNTRLRQQLSLLSYKNSGDVLYENMQHNGTSLLHDKHLKMLPQLVVVKMSRDTDLLREEVLQTEAQHKKGGLATLHVGSHVLRAQFTASTATSFVCLRPVFGPTLAQFGEASNKNQGRIPGWFVGHICVALVDAVDFLHDEGIVHAKIEASNIMFNLYPTYMHHRYRGYPDVQLIDFSLAGQSHKNAEDAKEQDHHAVLELMEHVITEWSDVAPFMPFINNVTGLSGEGDDPVLTQLALIRTMLSGVYDENTNLAGLHARAVDIRHEGPENMPWNLMKLLHADLVTADELDRAVRAPLALRLTARREAMAKVIGDIPVTMGGRGHAGMKTSRIIVLRFVRRKMEFVDAIGQSVAESVDEGARFFGNTDASIADVEMSGAEP</sequence>
<gene>
    <name evidence="5" type="ORF">AA0117_g1344</name>
</gene>
<accession>A0A4Q4NWK2</accession>
<reference evidence="6" key="1">
    <citation type="journal article" date="2019" name="bioRxiv">
        <title>Genomics, evolutionary history and diagnostics of the Alternaria alternata species group including apple and Asian pear pathotypes.</title>
        <authorList>
            <person name="Armitage A.D."/>
            <person name="Cockerton H.M."/>
            <person name="Sreenivasaprasad S."/>
            <person name="Woodhall J.W."/>
            <person name="Lane C.R."/>
            <person name="Harrison R.J."/>
            <person name="Clarkson J.P."/>
        </authorList>
    </citation>
    <scope>NUCLEOTIDE SEQUENCE [LARGE SCALE GENOMIC DNA]</scope>
    <source>
        <strain evidence="6">FERA 1177</strain>
    </source>
</reference>
<dbReference type="EMBL" id="PDXD01000001">
    <property type="protein sequence ID" value="RYN84669.1"/>
    <property type="molecule type" value="Genomic_DNA"/>
</dbReference>
<dbReference type="GO" id="GO:0046872">
    <property type="term" value="F:metal ion binding"/>
    <property type="evidence" value="ECO:0007669"/>
    <property type="project" value="UniProtKB-KW"/>
</dbReference>
<dbReference type="Pfam" id="PF04828">
    <property type="entry name" value="GFA"/>
    <property type="match status" value="1"/>
</dbReference>
<dbReference type="Gene3D" id="3.90.1590.10">
    <property type="entry name" value="glutathione-dependent formaldehyde- activating enzyme (gfa)"/>
    <property type="match status" value="1"/>
</dbReference>
<dbReference type="AlphaFoldDB" id="A0A4Q4NWK2"/>
<dbReference type="SUPFAM" id="SSF51316">
    <property type="entry name" value="Mss4-like"/>
    <property type="match status" value="1"/>
</dbReference>
<keyword evidence="3" id="KW-0862">Zinc</keyword>